<keyword evidence="2 5" id="KW-0540">Nuclease</keyword>
<evidence type="ECO:0000313" key="9">
    <source>
        <dbReference type="EMBL" id="HJF84910.1"/>
    </source>
</evidence>
<feature type="domain" description="OB-fold nucleic acid binding" evidence="8">
    <location>
        <begin position="6"/>
        <end position="99"/>
    </location>
</feature>
<sequence>MADKIYTVSQLNKYIKQRFTDDVILNNVMLRGEISNFKVHTSGHCYFTLKDSSAAIKCVAFRSSAMRWRFAPQSGMKAIAEGYVSVYERDGAYQLYVQTLVPEGVGELTLALEHLKEKLGAEGIFDSRHKQPLPFYPQTIGVVTSRTGAVIRDICKVAARRNPLAKIVLFSVLVQGENAAKQIAAGIDFFNKKYPVDVIIVGRGGGSMEDLWAFNEEIVVRAIFNSKIPVISAVGHETDYTLADLASDVRAATPSQAAELAVPERDALRDYTTTLQKELTYKYCKQLEQKRSHLKILLQNSLLMHKDKLLVSRQQNLDMLTERLHKSAQLRFKDKLHQAALLSEKLQALNPANVLKRGYSLIKKENEFVKSVCDVKKGDFLQINLADGTMDVQVIGIAEQEK</sequence>
<comment type="caution">
    <text evidence="9">The sequence shown here is derived from an EMBL/GenBank/DDBJ whole genome shotgun (WGS) entry which is preliminary data.</text>
</comment>
<accession>A0A921HPB1</accession>
<evidence type="ECO:0000259" key="7">
    <source>
        <dbReference type="Pfam" id="PF02601"/>
    </source>
</evidence>
<dbReference type="GO" id="GO:0008855">
    <property type="term" value="F:exodeoxyribonuclease VII activity"/>
    <property type="evidence" value="ECO:0007669"/>
    <property type="project" value="UniProtKB-UniRule"/>
</dbReference>
<organism evidence="9 10">
    <name type="scientific">Megamonas hypermegale</name>
    <dbReference type="NCBI Taxonomy" id="158847"/>
    <lineage>
        <taxon>Bacteria</taxon>
        <taxon>Bacillati</taxon>
        <taxon>Bacillota</taxon>
        <taxon>Negativicutes</taxon>
        <taxon>Selenomonadales</taxon>
        <taxon>Selenomonadaceae</taxon>
        <taxon>Megamonas</taxon>
    </lineage>
</organism>
<reference evidence="9" key="1">
    <citation type="journal article" date="2021" name="PeerJ">
        <title>Extensive microbial diversity within the chicken gut microbiome revealed by metagenomics and culture.</title>
        <authorList>
            <person name="Gilroy R."/>
            <person name="Ravi A."/>
            <person name="Getino M."/>
            <person name="Pursley I."/>
            <person name="Horton D.L."/>
            <person name="Alikhan N.F."/>
            <person name="Baker D."/>
            <person name="Gharbi K."/>
            <person name="Hall N."/>
            <person name="Watson M."/>
            <person name="Adriaenssens E.M."/>
            <person name="Foster-Nyarko E."/>
            <person name="Jarju S."/>
            <person name="Secka A."/>
            <person name="Antonio M."/>
            <person name="Oren A."/>
            <person name="Chaudhuri R.R."/>
            <person name="La Ragione R."/>
            <person name="Hildebrand F."/>
            <person name="Pallen M.J."/>
        </authorList>
    </citation>
    <scope>NUCLEOTIDE SEQUENCE</scope>
    <source>
        <strain evidence="9">7318</strain>
    </source>
</reference>
<proteinExistence type="inferred from homology"/>
<feature type="domain" description="Exonuclease VII large subunit C-terminal" evidence="7">
    <location>
        <begin position="124"/>
        <end position="337"/>
    </location>
</feature>
<keyword evidence="3 5" id="KW-0378">Hydrolase</keyword>
<evidence type="ECO:0000256" key="6">
    <source>
        <dbReference type="RuleBase" id="RU004355"/>
    </source>
</evidence>
<evidence type="ECO:0000313" key="10">
    <source>
        <dbReference type="Proteomes" id="UP000780768"/>
    </source>
</evidence>
<dbReference type="GO" id="GO:0005737">
    <property type="term" value="C:cytoplasm"/>
    <property type="evidence" value="ECO:0007669"/>
    <property type="project" value="UniProtKB-SubCell"/>
</dbReference>
<dbReference type="GO" id="GO:0009318">
    <property type="term" value="C:exodeoxyribonuclease VII complex"/>
    <property type="evidence" value="ECO:0007669"/>
    <property type="project" value="UniProtKB-UniRule"/>
</dbReference>
<dbReference type="Proteomes" id="UP000780768">
    <property type="component" value="Unassembled WGS sequence"/>
</dbReference>
<comment type="function">
    <text evidence="5">Bidirectionally degrades single-stranded DNA into large acid-insoluble oligonucleotides, which are then degraded further into small acid-soluble oligonucleotides.</text>
</comment>
<dbReference type="InterPro" id="IPR020579">
    <property type="entry name" value="Exonuc_VII_lsu_C"/>
</dbReference>
<evidence type="ECO:0000256" key="5">
    <source>
        <dbReference type="HAMAP-Rule" id="MF_00378"/>
    </source>
</evidence>
<dbReference type="Pfam" id="PF02601">
    <property type="entry name" value="Exonuc_VII_L"/>
    <property type="match status" value="1"/>
</dbReference>
<keyword evidence="1 5" id="KW-0963">Cytoplasm</keyword>
<protein>
    <recommendedName>
        <fullName evidence="5">Exodeoxyribonuclease 7 large subunit</fullName>
        <ecNumber evidence="5">3.1.11.6</ecNumber>
    </recommendedName>
    <alternativeName>
        <fullName evidence="5">Exodeoxyribonuclease VII large subunit</fullName>
        <shortName evidence="5">Exonuclease VII large subunit</shortName>
    </alternativeName>
</protein>
<dbReference type="InterPro" id="IPR003753">
    <property type="entry name" value="Exonuc_VII_L"/>
</dbReference>
<evidence type="ECO:0000256" key="3">
    <source>
        <dbReference type="ARBA" id="ARBA00022801"/>
    </source>
</evidence>
<evidence type="ECO:0000256" key="4">
    <source>
        <dbReference type="ARBA" id="ARBA00022839"/>
    </source>
</evidence>
<evidence type="ECO:0000256" key="1">
    <source>
        <dbReference type="ARBA" id="ARBA00022490"/>
    </source>
</evidence>
<dbReference type="NCBIfam" id="TIGR00237">
    <property type="entry name" value="xseA"/>
    <property type="match status" value="1"/>
</dbReference>
<evidence type="ECO:0000259" key="8">
    <source>
        <dbReference type="Pfam" id="PF13742"/>
    </source>
</evidence>
<dbReference type="EMBL" id="DYVR01000121">
    <property type="protein sequence ID" value="HJF84910.1"/>
    <property type="molecule type" value="Genomic_DNA"/>
</dbReference>
<dbReference type="Pfam" id="PF13742">
    <property type="entry name" value="tRNA_anti_2"/>
    <property type="match status" value="1"/>
</dbReference>
<dbReference type="CDD" id="cd04489">
    <property type="entry name" value="ExoVII_LU_OBF"/>
    <property type="match status" value="1"/>
</dbReference>
<dbReference type="InterPro" id="IPR025824">
    <property type="entry name" value="OB-fold_nuc-bd_dom"/>
</dbReference>
<dbReference type="GO" id="GO:0003676">
    <property type="term" value="F:nucleic acid binding"/>
    <property type="evidence" value="ECO:0007669"/>
    <property type="project" value="InterPro"/>
</dbReference>
<comment type="similarity">
    <text evidence="5 6">Belongs to the XseA family.</text>
</comment>
<reference evidence="9" key="2">
    <citation type="submission" date="2021-09" db="EMBL/GenBank/DDBJ databases">
        <authorList>
            <person name="Gilroy R."/>
        </authorList>
    </citation>
    <scope>NUCLEOTIDE SEQUENCE</scope>
    <source>
        <strain evidence="9">7318</strain>
    </source>
</reference>
<dbReference type="EC" id="3.1.11.6" evidence="5"/>
<dbReference type="PANTHER" id="PTHR30008">
    <property type="entry name" value="EXODEOXYRIBONUCLEASE 7 LARGE SUBUNIT"/>
    <property type="match status" value="1"/>
</dbReference>
<dbReference type="PANTHER" id="PTHR30008:SF0">
    <property type="entry name" value="EXODEOXYRIBONUCLEASE 7 LARGE SUBUNIT"/>
    <property type="match status" value="1"/>
</dbReference>
<keyword evidence="4 5" id="KW-0269">Exonuclease</keyword>
<gene>
    <name evidence="5 9" type="primary">xseA</name>
    <name evidence="9" type="ORF">K8V65_04545</name>
</gene>
<comment type="subcellular location">
    <subcellularLocation>
        <location evidence="5 6">Cytoplasm</location>
    </subcellularLocation>
</comment>
<name>A0A921HPB1_9FIRM</name>
<evidence type="ECO:0000256" key="2">
    <source>
        <dbReference type="ARBA" id="ARBA00022722"/>
    </source>
</evidence>
<dbReference type="AlphaFoldDB" id="A0A921HPB1"/>
<comment type="catalytic activity">
    <reaction evidence="5 6">
        <text>Exonucleolytic cleavage in either 5'- to 3'- or 3'- to 5'-direction to yield nucleoside 5'-phosphates.</text>
        <dbReference type="EC" id="3.1.11.6"/>
    </reaction>
</comment>
<dbReference type="HAMAP" id="MF_00378">
    <property type="entry name" value="Exonuc_7_L"/>
    <property type="match status" value="1"/>
</dbReference>
<dbReference type="GO" id="GO:0006308">
    <property type="term" value="P:DNA catabolic process"/>
    <property type="evidence" value="ECO:0007669"/>
    <property type="project" value="UniProtKB-UniRule"/>
</dbReference>
<comment type="subunit">
    <text evidence="5">Heterooligomer composed of large and small subunits.</text>
</comment>